<sequence length="50" mass="5570">MSALFERAQKTKIMITSVPVTADEMASATWLELSCTIKQASFTAGQKKRY</sequence>
<gene>
    <name evidence="1" type="ORF">NCTC13635_01092</name>
</gene>
<name>A0A447RK65_KLEPN</name>
<evidence type="ECO:0000313" key="2">
    <source>
        <dbReference type="Proteomes" id="UP000282433"/>
    </source>
</evidence>
<evidence type="ECO:0000313" key="1">
    <source>
        <dbReference type="EMBL" id="VEB00164.1"/>
    </source>
</evidence>
<organism evidence="1 2">
    <name type="scientific">Klebsiella pneumoniae</name>
    <dbReference type="NCBI Taxonomy" id="573"/>
    <lineage>
        <taxon>Bacteria</taxon>
        <taxon>Pseudomonadati</taxon>
        <taxon>Pseudomonadota</taxon>
        <taxon>Gammaproteobacteria</taxon>
        <taxon>Enterobacterales</taxon>
        <taxon>Enterobacteriaceae</taxon>
        <taxon>Klebsiella/Raoultella group</taxon>
        <taxon>Klebsiella</taxon>
        <taxon>Klebsiella pneumoniae complex</taxon>
    </lineage>
</organism>
<dbReference type="AlphaFoldDB" id="A0A447RK65"/>
<dbReference type="EMBL" id="LR134162">
    <property type="protein sequence ID" value="VEB00164.1"/>
    <property type="molecule type" value="Genomic_DNA"/>
</dbReference>
<protein>
    <submittedName>
        <fullName evidence="1">Tail protein</fullName>
    </submittedName>
</protein>
<reference evidence="1 2" key="1">
    <citation type="submission" date="2018-12" db="EMBL/GenBank/DDBJ databases">
        <authorList>
            <consortium name="Pathogen Informatics"/>
        </authorList>
    </citation>
    <scope>NUCLEOTIDE SEQUENCE [LARGE SCALE GENOMIC DNA]</scope>
    <source>
        <strain evidence="1 2">NCTC13635</strain>
    </source>
</reference>
<dbReference type="Proteomes" id="UP000282433">
    <property type="component" value="Chromosome"/>
</dbReference>
<accession>A0A447RK65</accession>
<proteinExistence type="predicted"/>